<accession>A0A0E0GJG1</accession>
<reference evidence="1" key="1">
    <citation type="submission" date="2015-04" db="UniProtKB">
        <authorList>
            <consortium name="EnsemblPlants"/>
        </authorList>
    </citation>
    <scope>IDENTIFICATION</scope>
    <source>
        <strain evidence="1">SL10</strain>
    </source>
</reference>
<proteinExistence type="predicted"/>
<evidence type="ECO:0000313" key="2">
    <source>
        <dbReference type="Proteomes" id="UP000006591"/>
    </source>
</evidence>
<organism evidence="1">
    <name type="scientific">Oryza nivara</name>
    <name type="common">Indian wild rice</name>
    <name type="synonym">Oryza sativa f. spontanea</name>
    <dbReference type="NCBI Taxonomy" id="4536"/>
    <lineage>
        <taxon>Eukaryota</taxon>
        <taxon>Viridiplantae</taxon>
        <taxon>Streptophyta</taxon>
        <taxon>Embryophyta</taxon>
        <taxon>Tracheophyta</taxon>
        <taxon>Spermatophyta</taxon>
        <taxon>Magnoliopsida</taxon>
        <taxon>Liliopsida</taxon>
        <taxon>Poales</taxon>
        <taxon>Poaceae</taxon>
        <taxon>BOP clade</taxon>
        <taxon>Oryzoideae</taxon>
        <taxon>Oryzeae</taxon>
        <taxon>Oryzinae</taxon>
        <taxon>Oryza</taxon>
    </lineage>
</organism>
<sequence>MYHLKIQKSGSSARWATREEQAIMINDLAVPTNVQVDRKTSNTYTQINSKNRGSRAEGCCEESVGERVAGCSPGEKRHCCRRWAKNQETKKTRGGGGGKKTEEREEEALDRCILCL</sequence>
<dbReference type="HOGENOM" id="CLU_2100843_0_0_1"/>
<evidence type="ECO:0000313" key="1">
    <source>
        <dbReference type="EnsemblPlants" id="ONIVA03G10410.1"/>
    </source>
</evidence>
<name>A0A0E0GJG1_ORYNI</name>
<dbReference type="Proteomes" id="UP000006591">
    <property type="component" value="Chromosome 3"/>
</dbReference>
<dbReference type="AlphaFoldDB" id="A0A0E0GJG1"/>
<dbReference type="Gramene" id="ONIVA03G10410.1">
    <property type="protein sequence ID" value="ONIVA03G10410.1"/>
    <property type="gene ID" value="ONIVA03G10410"/>
</dbReference>
<keyword evidence="2" id="KW-1185">Reference proteome</keyword>
<reference evidence="1" key="2">
    <citation type="submission" date="2018-04" db="EMBL/GenBank/DDBJ databases">
        <title>OnivRS2 (Oryza nivara Reference Sequence Version 2).</title>
        <authorList>
            <person name="Zhang J."/>
            <person name="Kudrna D."/>
            <person name="Lee S."/>
            <person name="Talag J."/>
            <person name="Rajasekar S."/>
            <person name="Welchert J."/>
            <person name="Hsing Y.-I."/>
            <person name="Wing R.A."/>
        </authorList>
    </citation>
    <scope>NUCLEOTIDE SEQUENCE [LARGE SCALE GENOMIC DNA]</scope>
    <source>
        <strain evidence="1">SL10</strain>
    </source>
</reference>
<protein>
    <submittedName>
        <fullName evidence="1">Uncharacterized protein</fullName>
    </submittedName>
</protein>
<dbReference type="EnsemblPlants" id="ONIVA03G10410.1">
    <property type="protein sequence ID" value="ONIVA03G10410.1"/>
    <property type="gene ID" value="ONIVA03G10410"/>
</dbReference>